<sequence length="220" mass="24788">CPVHRKYIGLQQRYRDEATATNFVFINFKVFKFPDAGMLYFDCQCAVCKDTCEQVGYANEVGEAFRALVHVNAVRFSYAVACTYVTADAAHKGNEARITNWPDESLRNKKILHAVLDTFLWQGLASVAIPGFTINRICAGSALILRKTTALPPGVRKWTTTFVGLAAIPFIIHPIDRTVDYGMNRTVRRWYEIGPVETKVVHHTRDCETPSEILRSTDAE</sequence>
<organism evidence="5 6">
    <name type="scientific">Priapulus caudatus</name>
    <name type="common">Priapulid worm</name>
    <dbReference type="NCBI Taxonomy" id="37621"/>
    <lineage>
        <taxon>Eukaryota</taxon>
        <taxon>Metazoa</taxon>
        <taxon>Ecdysozoa</taxon>
        <taxon>Scalidophora</taxon>
        <taxon>Priapulida</taxon>
        <taxon>Priapulimorpha</taxon>
        <taxon>Priapulimorphida</taxon>
        <taxon>Priapulidae</taxon>
        <taxon>Priapulus</taxon>
    </lineage>
</organism>
<dbReference type="InterPro" id="IPR019560">
    <property type="entry name" value="Mitochondrial_18_kDa_protein"/>
</dbReference>
<dbReference type="PROSITE" id="PS51034">
    <property type="entry name" value="ZP_2"/>
    <property type="match status" value="1"/>
</dbReference>
<dbReference type="PANTHER" id="PTHR11001">
    <property type="entry name" value="MITOCHONDRIAL FISSION PROCESS PROTEIN 1"/>
    <property type="match status" value="1"/>
</dbReference>
<evidence type="ECO:0000313" key="5">
    <source>
        <dbReference type="Proteomes" id="UP000695022"/>
    </source>
</evidence>
<proteinExistence type="inferred from homology"/>
<evidence type="ECO:0000313" key="6">
    <source>
        <dbReference type="RefSeq" id="XP_014677634.1"/>
    </source>
</evidence>
<evidence type="ECO:0000256" key="2">
    <source>
        <dbReference type="ARBA" id="ARBA00017835"/>
    </source>
</evidence>
<dbReference type="RefSeq" id="XP_014677634.1">
    <property type="nucleotide sequence ID" value="XM_014822148.1"/>
</dbReference>
<accession>A0ABM1EZL3</accession>
<dbReference type="InterPro" id="IPR001507">
    <property type="entry name" value="ZP_dom"/>
</dbReference>
<feature type="non-terminal residue" evidence="6">
    <location>
        <position position="1"/>
    </location>
</feature>
<evidence type="ECO:0000256" key="1">
    <source>
        <dbReference type="ARBA" id="ARBA00009224"/>
    </source>
</evidence>
<dbReference type="GeneID" id="106817482"/>
<protein>
    <recommendedName>
        <fullName evidence="2">Mitochondrial fission process protein 1</fullName>
    </recommendedName>
    <alternativeName>
        <fullName evidence="3">Mitochondrial 18 kDa protein</fullName>
    </alternativeName>
</protein>
<dbReference type="PANTHER" id="PTHR11001:SF2">
    <property type="entry name" value="MITOCHONDRIAL FISSION PROCESS PROTEIN 1"/>
    <property type="match status" value="1"/>
</dbReference>
<keyword evidence="5" id="KW-1185">Reference proteome</keyword>
<reference evidence="6" key="1">
    <citation type="submission" date="2025-08" db="UniProtKB">
        <authorList>
            <consortium name="RefSeq"/>
        </authorList>
    </citation>
    <scope>IDENTIFICATION</scope>
</reference>
<comment type="similarity">
    <text evidence="1">Belongs to the MTFP1 family.</text>
</comment>
<name>A0ABM1EZL3_PRICU</name>
<feature type="domain" description="ZP" evidence="4">
    <location>
        <begin position="1"/>
        <end position="65"/>
    </location>
</feature>
<evidence type="ECO:0000259" key="4">
    <source>
        <dbReference type="PROSITE" id="PS51034"/>
    </source>
</evidence>
<dbReference type="Proteomes" id="UP000695022">
    <property type="component" value="Unplaced"/>
</dbReference>
<gene>
    <name evidence="6" type="primary">LOC106817482</name>
</gene>
<evidence type="ECO:0000256" key="3">
    <source>
        <dbReference type="ARBA" id="ARBA00029631"/>
    </source>
</evidence>
<dbReference type="Pfam" id="PF10558">
    <property type="entry name" value="MTP18"/>
    <property type="match status" value="1"/>
</dbReference>